<comment type="similarity">
    <text evidence="2 8">Belongs to the diaminopimelate epimerase family.</text>
</comment>
<dbReference type="AlphaFoldDB" id="A0A7X0M887"/>
<keyword evidence="5 8" id="KW-0457">Lysine biosynthesis</keyword>
<dbReference type="InterPro" id="IPR001653">
    <property type="entry name" value="DAP_epimerase_DapF"/>
</dbReference>
<comment type="subcellular location">
    <subcellularLocation>
        <location evidence="8">Cytoplasm</location>
    </subcellularLocation>
</comment>
<feature type="site" description="Could be important to modulate the pK values of the two catalytic cysteine residues" evidence="8">
    <location>
        <position position="213"/>
    </location>
</feature>
<feature type="active site" description="Proton acceptor" evidence="8">
    <location>
        <position position="222"/>
    </location>
</feature>
<keyword evidence="8" id="KW-0963">Cytoplasm</keyword>
<reference evidence="10 11" key="1">
    <citation type="submission" date="2020-08" db="EMBL/GenBank/DDBJ databases">
        <title>Sequencing the genomes of 1000 actinobacteria strains.</title>
        <authorList>
            <person name="Klenk H.-P."/>
        </authorList>
    </citation>
    <scope>NUCLEOTIDE SEQUENCE [LARGE SCALE GENOMIC DNA]</scope>
    <source>
        <strain evidence="10 11">DSM 44936</strain>
    </source>
</reference>
<feature type="site" description="Could be important to modulate the pK values of the two catalytic cysteine residues" evidence="8">
    <location>
        <position position="165"/>
    </location>
</feature>
<accession>A0A7X0M887</accession>
<dbReference type="InterPro" id="IPR018510">
    <property type="entry name" value="DAP_epimerase_AS"/>
</dbReference>
<evidence type="ECO:0000256" key="2">
    <source>
        <dbReference type="ARBA" id="ARBA00010219"/>
    </source>
</evidence>
<dbReference type="PANTHER" id="PTHR31689">
    <property type="entry name" value="DIAMINOPIMELATE EPIMERASE, CHLOROPLASTIC"/>
    <property type="match status" value="1"/>
</dbReference>
<comment type="function">
    <text evidence="8">Catalyzes the stereoinversion of LL-2,6-diaminopimelate (L,L-DAP) to meso-diaminopimelate (meso-DAP), a precursor of L-lysine and an essential component of the bacterial peptidoglycan.</text>
</comment>
<dbReference type="GO" id="GO:0008837">
    <property type="term" value="F:diaminopimelate epimerase activity"/>
    <property type="evidence" value="ECO:0007669"/>
    <property type="project" value="UniProtKB-UniRule"/>
</dbReference>
<feature type="binding site" evidence="8">
    <location>
        <position position="195"/>
    </location>
    <ligand>
        <name>substrate</name>
    </ligand>
</feature>
<evidence type="ECO:0000256" key="7">
    <source>
        <dbReference type="ARBA" id="ARBA00051712"/>
    </source>
</evidence>
<dbReference type="PROSITE" id="PS01326">
    <property type="entry name" value="DAP_EPIMERASE"/>
    <property type="match status" value="1"/>
</dbReference>
<protein>
    <recommendedName>
        <fullName evidence="3 8">Diaminopimelate epimerase</fullName>
        <shortName evidence="8">DAP epimerase</shortName>
        <ecNumber evidence="3 8">5.1.1.7</ecNumber>
    </recommendedName>
    <alternativeName>
        <fullName evidence="8">PLP-independent amino acid racemase</fullName>
    </alternativeName>
</protein>
<feature type="active site" description="Proton donor" evidence="8">
    <location>
        <position position="91"/>
    </location>
</feature>
<dbReference type="GO" id="GO:0009089">
    <property type="term" value="P:lysine biosynthetic process via diaminopimelate"/>
    <property type="evidence" value="ECO:0007669"/>
    <property type="project" value="UniProtKB-UniRule"/>
</dbReference>
<dbReference type="Pfam" id="PF01678">
    <property type="entry name" value="DAP_epimerase"/>
    <property type="match status" value="2"/>
</dbReference>
<proteinExistence type="inferred from homology"/>
<feature type="binding site" evidence="8">
    <location>
        <begin position="223"/>
        <end position="224"/>
    </location>
    <ligand>
        <name>substrate</name>
    </ligand>
</feature>
<dbReference type="EC" id="5.1.1.7" evidence="3 8"/>
<feature type="active site" evidence="9">
    <location>
        <position position="91"/>
    </location>
</feature>
<dbReference type="Gene3D" id="3.10.310.10">
    <property type="entry name" value="Diaminopimelate Epimerase, Chain A, domain 1"/>
    <property type="match status" value="2"/>
</dbReference>
<feature type="binding site" evidence="8">
    <location>
        <position position="11"/>
    </location>
    <ligand>
        <name>substrate</name>
    </ligand>
</feature>
<evidence type="ECO:0000256" key="6">
    <source>
        <dbReference type="ARBA" id="ARBA00023235"/>
    </source>
</evidence>
<evidence type="ECO:0000256" key="5">
    <source>
        <dbReference type="ARBA" id="ARBA00023154"/>
    </source>
</evidence>
<dbReference type="UniPathway" id="UPA00034">
    <property type="reaction ID" value="UER00025"/>
</dbReference>
<sequence>MRFVKGHGTENDFVILPDPDGVLELSATSIAALCDRRSGIGADGVLRVVPVKLSAEASEIIARARREAGYTGDAEWFMDYRNADGGMAEMCGNGLRVFARYLAEAGLADPAGFDVVTRAGVRPVSIAPDGMVTVDMGPPLVKGESWTTVAGTHYTGLVVDMGNPHLACLTGEPVARLDLGAHPGFDPAVFPTGVNVEIVNPVGERRVVMRVHERGSGETRSCGTGAVASAVAAAHAAGETTGTWTVEVLGGLLTVTLTPQTSLLTGPAVLVASGDHPATTLI</sequence>
<comment type="caution">
    <text evidence="10">The sequence shown here is derived from an EMBL/GenBank/DDBJ whole genome shotgun (WGS) entry which is preliminary data.</text>
</comment>
<organism evidence="10 11">
    <name type="scientific">Sphaerisporangium rubeum</name>
    <dbReference type="NCBI Taxonomy" id="321317"/>
    <lineage>
        <taxon>Bacteria</taxon>
        <taxon>Bacillati</taxon>
        <taxon>Actinomycetota</taxon>
        <taxon>Actinomycetes</taxon>
        <taxon>Streptosporangiales</taxon>
        <taxon>Streptosporangiaceae</taxon>
        <taxon>Sphaerisporangium</taxon>
    </lineage>
</organism>
<evidence type="ECO:0000256" key="3">
    <source>
        <dbReference type="ARBA" id="ARBA00013080"/>
    </source>
</evidence>
<comment type="caution">
    <text evidence="8">Lacks conserved residue(s) required for the propagation of feature annotation.</text>
</comment>
<evidence type="ECO:0000313" key="11">
    <source>
        <dbReference type="Proteomes" id="UP000555564"/>
    </source>
</evidence>
<comment type="subunit">
    <text evidence="8">Homodimer.</text>
</comment>
<feature type="binding site" evidence="8">
    <location>
        <position position="82"/>
    </location>
    <ligand>
        <name>substrate</name>
    </ligand>
</feature>
<dbReference type="PANTHER" id="PTHR31689:SF0">
    <property type="entry name" value="DIAMINOPIMELATE EPIMERASE"/>
    <property type="match status" value="1"/>
</dbReference>
<dbReference type="EMBL" id="JACHIU010000001">
    <property type="protein sequence ID" value="MBB6475112.1"/>
    <property type="molecule type" value="Genomic_DNA"/>
</dbReference>
<dbReference type="SUPFAM" id="SSF54506">
    <property type="entry name" value="Diaminopimelate epimerase-like"/>
    <property type="match status" value="2"/>
</dbReference>
<name>A0A7X0M887_9ACTN</name>
<keyword evidence="11" id="KW-1185">Reference proteome</keyword>
<keyword evidence="4 8" id="KW-0028">Amino-acid biosynthesis</keyword>
<comment type="pathway">
    <text evidence="1 8">Amino-acid biosynthesis; L-lysine biosynthesis via DAP pathway; DL-2,6-diaminopimelate from LL-2,6-diaminopimelate: step 1/1.</text>
</comment>
<evidence type="ECO:0000256" key="9">
    <source>
        <dbReference type="PROSITE-ProRule" id="PRU10125"/>
    </source>
</evidence>
<dbReference type="NCBIfam" id="TIGR00652">
    <property type="entry name" value="DapF"/>
    <property type="match status" value="1"/>
</dbReference>
<feature type="binding site" evidence="8">
    <location>
        <begin position="213"/>
        <end position="214"/>
    </location>
    <ligand>
        <name>substrate</name>
    </ligand>
</feature>
<dbReference type="GO" id="GO:0005829">
    <property type="term" value="C:cytosol"/>
    <property type="evidence" value="ECO:0007669"/>
    <property type="project" value="TreeGrafter"/>
</dbReference>
<feature type="binding site" evidence="8">
    <location>
        <begin position="92"/>
        <end position="93"/>
    </location>
    <ligand>
        <name>substrate</name>
    </ligand>
</feature>
<dbReference type="RefSeq" id="WP_184984193.1">
    <property type="nucleotide sequence ID" value="NZ_BAAALO010000076.1"/>
</dbReference>
<gene>
    <name evidence="8" type="primary">dapF</name>
    <name evidence="10" type="ORF">BJ992_004543</name>
</gene>
<evidence type="ECO:0000256" key="4">
    <source>
        <dbReference type="ARBA" id="ARBA00022605"/>
    </source>
</evidence>
<evidence type="ECO:0000256" key="8">
    <source>
        <dbReference type="HAMAP-Rule" id="MF_00197"/>
    </source>
</evidence>
<evidence type="ECO:0000313" key="10">
    <source>
        <dbReference type="EMBL" id="MBB6475112.1"/>
    </source>
</evidence>
<evidence type="ECO:0000256" key="1">
    <source>
        <dbReference type="ARBA" id="ARBA00005196"/>
    </source>
</evidence>
<dbReference type="Proteomes" id="UP000555564">
    <property type="component" value="Unassembled WGS sequence"/>
</dbReference>
<comment type="catalytic activity">
    <reaction evidence="7 8">
        <text>(2S,6S)-2,6-diaminopimelate = meso-2,6-diaminopimelate</text>
        <dbReference type="Rhea" id="RHEA:15393"/>
        <dbReference type="ChEBI" id="CHEBI:57609"/>
        <dbReference type="ChEBI" id="CHEBI:57791"/>
        <dbReference type="EC" id="5.1.1.7"/>
    </reaction>
</comment>
<dbReference type="HAMAP" id="MF_00197">
    <property type="entry name" value="DAP_epimerase"/>
    <property type="match status" value="1"/>
</dbReference>
<feature type="binding site" evidence="8">
    <location>
        <position position="163"/>
    </location>
    <ligand>
        <name>substrate</name>
    </ligand>
</feature>
<keyword evidence="6 8" id="KW-0413">Isomerase</keyword>